<keyword evidence="1" id="KW-0378">Hydrolase</keyword>
<evidence type="ECO:0000313" key="2">
    <source>
        <dbReference type="Proteomes" id="UP000223759"/>
    </source>
</evidence>
<dbReference type="EMBL" id="FTPK01000003">
    <property type="protein sequence ID" value="SIT72371.1"/>
    <property type="molecule type" value="Genomic_DNA"/>
</dbReference>
<dbReference type="InterPro" id="IPR007404">
    <property type="entry name" value="YdjM-like"/>
</dbReference>
<gene>
    <name evidence="1" type="ORF">SAMN05216526_1633</name>
</gene>
<dbReference type="PANTHER" id="PTHR35531:SF1">
    <property type="entry name" value="INNER MEMBRANE PROTEIN YBCI-RELATED"/>
    <property type="match status" value="1"/>
</dbReference>
<dbReference type="RefSeq" id="WP_076756046.1">
    <property type="nucleotide sequence ID" value="NZ_CP023018.1"/>
</dbReference>
<name>A0A1R3W3T1_9GAMM</name>
<dbReference type="AlphaFoldDB" id="A0A1R3W3T1"/>
<protein>
    <submittedName>
        <fullName evidence="1">Membrane-bound metal-dependent hydrolase YbcI, DUF457 family</fullName>
    </submittedName>
</protein>
<proteinExistence type="predicted"/>
<dbReference type="Pfam" id="PF04307">
    <property type="entry name" value="YdjM"/>
    <property type="match status" value="1"/>
</dbReference>
<organism evidence="1 2">
    <name type="scientific">Ectothiorhodosinus mongolicus</name>
    <dbReference type="NCBI Taxonomy" id="233100"/>
    <lineage>
        <taxon>Bacteria</taxon>
        <taxon>Pseudomonadati</taxon>
        <taxon>Pseudomonadota</taxon>
        <taxon>Gammaproteobacteria</taxon>
        <taxon>Chromatiales</taxon>
        <taxon>Ectothiorhodospiraceae</taxon>
        <taxon>Ectothiorhodosinus</taxon>
    </lineage>
</organism>
<evidence type="ECO:0000313" key="1">
    <source>
        <dbReference type="EMBL" id="SIT72371.1"/>
    </source>
</evidence>
<dbReference type="Proteomes" id="UP000223759">
    <property type="component" value="Unassembled WGS sequence"/>
</dbReference>
<accession>A0A1R3W3T1</accession>
<reference evidence="1 2" key="1">
    <citation type="submission" date="2017-01" db="EMBL/GenBank/DDBJ databases">
        <authorList>
            <person name="Mah S.A."/>
            <person name="Swanson W.J."/>
            <person name="Moy G.W."/>
            <person name="Vacquier V.D."/>
        </authorList>
    </citation>
    <scope>NUCLEOTIDE SEQUENCE [LARGE SCALE GENOMIC DNA]</scope>
    <source>
        <strain evidence="1 2">M9</strain>
    </source>
</reference>
<sequence length="370" mass="41487">MIAPTHIIGGQLSYFIACWLSGHPPDLVETLVAGFAALLPDLDHPKAFIARVTPLPKQIRALFGKHRTVTHSLIAIVLVWLVTRLVPDGIGLAIFAGYLSHVFLDILTKSGVALFWPSRATIYFPGNIDYRITVMGRSELGFALLLLILWAPALWAAHHNAGFLGTVRDMIGDMQAARDHFDQHRHEAEWWLNVRGMHNLTYETIDGHYKIMGHYRADGLILETPEGPRSICRSNACDWFATHAVIQRGMPARTSSKYVRTRAIRAETLRDLLELYEQIGEVYLIGQLQAEGIRADPPTITVSESGVRLNFAQPSQIWHWSGRITEVSLRVQIRHEPGVRVPPLEVPPALEEPPDPTIGIHPLMLPYFPD</sequence>
<dbReference type="PANTHER" id="PTHR35531">
    <property type="entry name" value="INNER MEMBRANE PROTEIN YBCI-RELATED"/>
    <property type="match status" value="1"/>
</dbReference>
<dbReference type="GO" id="GO:0016787">
    <property type="term" value="F:hydrolase activity"/>
    <property type="evidence" value="ECO:0007669"/>
    <property type="project" value="UniProtKB-KW"/>
</dbReference>
<dbReference type="OrthoDB" id="5459053at2"/>
<keyword evidence="2" id="KW-1185">Reference proteome</keyword>